<dbReference type="Pfam" id="PF13302">
    <property type="entry name" value="Acetyltransf_3"/>
    <property type="match status" value="1"/>
</dbReference>
<protein>
    <recommendedName>
        <fullName evidence="1">N-acetyltransferase domain-containing protein</fullName>
    </recommendedName>
</protein>
<feature type="domain" description="N-acetyltransferase" evidence="1">
    <location>
        <begin position="1"/>
        <end position="135"/>
    </location>
</feature>
<dbReference type="SUPFAM" id="SSF55729">
    <property type="entry name" value="Acyl-CoA N-acyltransferases (Nat)"/>
    <property type="match status" value="1"/>
</dbReference>
<reference evidence="2" key="1">
    <citation type="submission" date="2011-04" db="EMBL/GenBank/DDBJ databases">
        <title>Evolution of plant cell wall degrading machinery underlies the functional diversity of forest fungi.</title>
        <authorList>
            <consortium name="US DOE Joint Genome Institute (JGI-PGF)"/>
            <person name="Eastwood D.C."/>
            <person name="Floudas D."/>
            <person name="Binder M."/>
            <person name="Majcherczyk A."/>
            <person name="Schneider P."/>
            <person name="Aerts A."/>
            <person name="Asiegbu F.O."/>
            <person name="Baker S.E."/>
            <person name="Barry K."/>
            <person name="Bendiksby M."/>
            <person name="Blumentritt M."/>
            <person name="Coutinho P.M."/>
            <person name="Cullen D."/>
            <person name="Cullen D."/>
            <person name="Gathman A."/>
            <person name="Goodell B."/>
            <person name="Henrissat B."/>
            <person name="Ihrmark K."/>
            <person name="Kauserud H."/>
            <person name="Kohler A."/>
            <person name="LaButti K."/>
            <person name="Lapidus A."/>
            <person name="Lavin J.L."/>
            <person name="Lee Y.-H."/>
            <person name="Lindquist E."/>
            <person name="Lilly W."/>
            <person name="Lucas S."/>
            <person name="Morin E."/>
            <person name="Murat C."/>
            <person name="Oguiza J.A."/>
            <person name="Park J."/>
            <person name="Pisabarro A.G."/>
            <person name="Riley R."/>
            <person name="Rosling A."/>
            <person name="Salamov A."/>
            <person name="Schmidt O."/>
            <person name="Schmutz J."/>
            <person name="Skrede I."/>
            <person name="Stenlid J."/>
            <person name="Wiebenga A."/>
            <person name="Xie X."/>
            <person name="Kues U."/>
            <person name="Hibbett D.S."/>
            <person name="Hoffmeister D."/>
            <person name="Hogberg N."/>
            <person name="Martin F."/>
            <person name="Grigoriev I.V."/>
            <person name="Watkinson S.C."/>
        </authorList>
    </citation>
    <scope>NUCLEOTIDE SEQUENCE</scope>
    <source>
        <strain evidence="2">S7.9</strain>
    </source>
</reference>
<evidence type="ECO:0000313" key="2">
    <source>
        <dbReference type="EMBL" id="EGO23601.1"/>
    </source>
</evidence>
<dbReference type="GO" id="GO:0016747">
    <property type="term" value="F:acyltransferase activity, transferring groups other than amino-acyl groups"/>
    <property type="evidence" value="ECO:0007669"/>
    <property type="project" value="InterPro"/>
</dbReference>
<dbReference type="RefSeq" id="XP_007319363.1">
    <property type="nucleotide sequence ID" value="XM_007319301.1"/>
</dbReference>
<sequence length="151" mass="17466">MMFESSVISSYKEFLKEQAENSTIWFSIIEKNNGVFMGQCSIKVNQPKNRDGVFDISMLPRYWNKGYGTEASRFMVDYAFKALGLNRVSLSVHEGNAGAMAMYKKIYGDRGFVEEGRKRRANWVEGHWEDTINMGVLSEEWAARYWNEDTS</sequence>
<dbReference type="CDD" id="cd04301">
    <property type="entry name" value="NAT_SF"/>
    <property type="match status" value="1"/>
</dbReference>
<proteinExistence type="predicted"/>
<dbReference type="Gene3D" id="3.40.630.30">
    <property type="match status" value="1"/>
</dbReference>
<accession>F8NYD0</accession>
<gene>
    <name evidence="2" type="ORF">SERLADRAFT_416024</name>
</gene>
<dbReference type="OrthoDB" id="630895at2759"/>
<dbReference type="InterPro" id="IPR016181">
    <property type="entry name" value="Acyl_CoA_acyltransferase"/>
</dbReference>
<organism>
    <name type="scientific">Serpula lacrymans var. lacrymans (strain S7.9)</name>
    <name type="common">Dry rot fungus</name>
    <dbReference type="NCBI Taxonomy" id="578457"/>
    <lineage>
        <taxon>Eukaryota</taxon>
        <taxon>Fungi</taxon>
        <taxon>Dikarya</taxon>
        <taxon>Basidiomycota</taxon>
        <taxon>Agaricomycotina</taxon>
        <taxon>Agaricomycetes</taxon>
        <taxon>Agaricomycetidae</taxon>
        <taxon>Boletales</taxon>
        <taxon>Coniophorineae</taxon>
        <taxon>Serpulaceae</taxon>
        <taxon>Serpula</taxon>
    </lineage>
</organism>
<dbReference type="HOGENOM" id="CLU_013985_3_2_1"/>
<name>F8NYD0_SERL9</name>
<dbReference type="Proteomes" id="UP000008064">
    <property type="component" value="Unassembled WGS sequence"/>
</dbReference>
<dbReference type="InterPro" id="IPR000182">
    <property type="entry name" value="GNAT_dom"/>
</dbReference>
<dbReference type="PANTHER" id="PTHR43415">
    <property type="entry name" value="SPERMIDINE N(1)-ACETYLTRANSFERASE"/>
    <property type="match status" value="1"/>
</dbReference>
<dbReference type="AlphaFoldDB" id="F8NYD0"/>
<dbReference type="GeneID" id="18813433"/>
<dbReference type="PANTHER" id="PTHR43415:SF3">
    <property type="entry name" value="GNAT-FAMILY ACETYLTRANSFERASE"/>
    <property type="match status" value="1"/>
</dbReference>
<dbReference type="PROSITE" id="PS51186">
    <property type="entry name" value="GNAT"/>
    <property type="match status" value="1"/>
</dbReference>
<evidence type="ECO:0000259" key="1">
    <source>
        <dbReference type="PROSITE" id="PS51186"/>
    </source>
</evidence>
<dbReference type="EMBL" id="GL945435">
    <property type="protein sequence ID" value="EGO23601.1"/>
    <property type="molecule type" value="Genomic_DNA"/>
</dbReference>
<dbReference type="KEGG" id="sla:SERLADRAFT_416024"/>